<dbReference type="AlphaFoldDB" id="A0A0C3C555"/>
<dbReference type="HOGENOM" id="CLU_794671_0_0_1"/>
<reference evidence="7" key="2">
    <citation type="submission" date="2015-01" db="EMBL/GenBank/DDBJ databases">
        <title>Evolutionary Origins and Diversification of the Mycorrhizal Mutualists.</title>
        <authorList>
            <consortium name="DOE Joint Genome Institute"/>
            <consortium name="Mycorrhizal Genomics Consortium"/>
            <person name="Kohler A."/>
            <person name="Kuo A."/>
            <person name="Nagy L.G."/>
            <person name="Floudas D."/>
            <person name="Copeland A."/>
            <person name="Barry K.W."/>
            <person name="Cichocki N."/>
            <person name="Veneault-Fourrey C."/>
            <person name="LaButti K."/>
            <person name="Lindquist E.A."/>
            <person name="Lipzen A."/>
            <person name="Lundell T."/>
            <person name="Morin E."/>
            <person name="Murat C."/>
            <person name="Riley R."/>
            <person name="Ohm R."/>
            <person name="Sun H."/>
            <person name="Tunlid A."/>
            <person name="Henrissat B."/>
            <person name="Grigoriev I.V."/>
            <person name="Hibbett D.S."/>
            <person name="Martin F."/>
        </authorList>
    </citation>
    <scope>NUCLEOTIDE SEQUENCE [LARGE SCALE GENOMIC DNA]</scope>
    <source>
        <strain evidence="7">h7</strain>
    </source>
</reference>
<organism evidence="6 7">
    <name type="scientific">Hebeloma cylindrosporum</name>
    <dbReference type="NCBI Taxonomy" id="76867"/>
    <lineage>
        <taxon>Eukaryota</taxon>
        <taxon>Fungi</taxon>
        <taxon>Dikarya</taxon>
        <taxon>Basidiomycota</taxon>
        <taxon>Agaricomycotina</taxon>
        <taxon>Agaricomycetes</taxon>
        <taxon>Agaricomycetidae</taxon>
        <taxon>Agaricales</taxon>
        <taxon>Agaricineae</taxon>
        <taxon>Hymenogastraceae</taxon>
        <taxon>Hebeloma</taxon>
    </lineage>
</organism>
<evidence type="ECO:0000259" key="5">
    <source>
        <dbReference type="PROSITE" id="PS52004"/>
    </source>
</evidence>
<dbReference type="Gene3D" id="1.10.1200.10">
    <property type="entry name" value="ACP-like"/>
    <property type="match status" value="1"/>
</dbReference>
<dbReference type="GO" id="GO:0004312">
    <property type="term" value="F:fatty acid synthase activity"/>
    <property type="evidence" value="ECO:0007669"/>
    <property type="project" value="TreeGrafter"/>
</dbReference>
<dbReference type="Pfam" id="PF00109">
    <property type="entry name" value="ketoacyl-synt"/>
    <property type="match status" value="1"/>
</dbReference>
<dbReference type="InterPro" id="IPR050091">
    <property type="entry name" value="PKS_NRPS_Biosynth_Enz"/>
</dbReference>
<dbReference type="EMBL" id="KN831774">
    <property type="protein sequence ID" value="KIM43995.1"/>
    <property type="molecule type" value="Genomic_DNA"/>
</dbReference>
<dbReference type="OrthoDB" id="5334845at2759"/>
<comment type="pathway">
    <text evidence="1">Secondary metabolite biosynthesis.</text>
</comment>
<evidence type="ECO:0000256" key="1">
    <source>
        <dbReference type="ARBA" id="ARBA00005179"/>
    </source>
</evidence>
<sequence>MSGPHHETALSMQVSEITRKIAAINRTLLPPERISWSRVLILESGVEIPYTKKGMVFRKKLEGLFGDALASLINKDAGKGKVGGSLGSVTGTLLDCNAEVPRETEVPKATSEKWSKEKVDRLVVEALASGLDIDLEVLRANSDSSFAELGMNSDMAVRIVNKLNEIFSLKLPLNTCHTYIDLKALLNAIMVVLGIKEDRPLLIPPTKKRPSLELEEVVIVGQAVRLPGDINTPDAFWDALIYKRDDLMTKAPPDRWDADSFYRSPNSTAPPRNGDIIFQKSGFVDVAHFDNGFFGISKPEALYVSPATRLTLETAFEALENAGIPMSKVKGTNMGVFVATGMDPGYNQL</sequence>
<dbReference type="InterPro" id="IPR009081">
    <property type="entry name" value="PP-bd_ACP"/>
</dbReference>
<dbReference type="GO" id="GO:0005886">
    <property type="term" value="C:plasma membrane"/>
    <property type="evidence" value="ECO:0007669"/>
    <property type="project" value="TreeGrafter"/>
</dbReference>
<dbReference type="InterPro" id="IPR020841">
    <property type="entry name" value="PKS_Beta-ketoAc_synthase_dom"/>
</dbReference>
<evidence type="ECO:0000256" key="4">
    <source>
        <dbReference type="ARBA" id="ARBA00022679"/>
    </source>
</evidence>
<evidence type="ECO:0000256" key="2">
    <source>
        <dbReference type="ARBA" id="ARBA00022450"/>
    </source>
</evidence>
<evidence type="ECO:0000313" key="6">
    <source>
        <dbReference type="EMBL" id="KIM43995.1"/>
    </source>
</evidence>
<evidence type="ECO:0000313" key="7">
    <source>
        <dbReference type="Proteomes" id="UP000053424"/>
    </source>
</evidence>
<keyword evidence="3" id="KW-0597">Phosphoprotein</keyword>
<keyword evidence="2" id="KW-0596">Phosphopantetheine</keyword>
<dbReference type="SUPFAM" id="SSF53901">
    <property type="entry name" value="Thiolase-like"/>
    <property type="match status" value="1"/>
</dbReference>
<dbReference type="Pfam" id="PF00550">
    <property type="entry name" value="PP-binding"/>
    <property type="match status" value="1"/>
</dbReference>
<dbReference type="GO" id="GO:0006633">
    <property type="term" value="P:fatty acid biosynthetic process"/>
    <property type="evidence" value="ECO:0007669"/>
    <property type="project" value="TreeGrafter"/>
</dbReference>
<dbReference type="PANTHER" id="PTHR43775">
    <property type="entry name" value="FATTY ACID SYNTHASE"/>
    <property type="match status" value="1"/>
</dbReference>
<dbReference type="PROSITE" id="PS52004">
    <property type="entry name" value="KS3_2"/>
    <property type="match status" value="1"/>
</dbReference>
<protein>
    <recommendedName>
        <fullName evidence="5">Ketosynthase family 3 (KS3) domain-containing protein</fullName>
    </recommendedName>
</protein>
<dbReference type="STRING" id="686832.A0A0C3C555"/>
<gene>
    <name evidence="6" type="ORF">M413DRAFT_372838</name>
</gene>
<dbReference type="GO" id="GO:0005737">
    <property type="term" value="C:cytoplasm"/>
    <property type="evidence" value="ECO:0007669"/>
    <property type="project" value="TreeGrafter"/>
</dbReference>
<keyword evidence="4" id="KW-0808">Transferase</keyword>
<dbReference type="InterPro" id="IPR014030">
    <property type="entry name" value="Ketoacyl_synth_N"/>
</dbReference>
<dbReference type="SUPFAM" id="SSF47336">
    <property type="entry name" value="ACP-like"/>
    <property type="match status" value="1"/>
</dbReference>
<evidence type="ECO:0000256" key="3">
    <source>
        <dbReference type="ARBA" id="ARBA00022553"/>
    </source>
</evidence>
<dbReference type="Proteomes" id="UP000053424">
    <property type="component" value="Unassembled WGS sequence"/>
</dbReference>
<dbReference type="PANTHER" id="PTHR43775:SF37">
    <property type="entry name" value="SI:DKEY-61P9.11"/>
    <property type="match status" value="1"/>
</dbReference>
<dbReference type="Gene3D" id="3.40.47.10">
    <property type="match status" value="1"/>
</dbReference>
<name>A0A0C3C555_HEBCY</name>
<dbReference type="InterPro" id="IPR036736">
    <property type="entry name" value="ACP-like_sf"/>
</dbReference>
<proteinExistence type="predicted"/>
<keyword evidence="7" id="KW-1185">Reference proteome</keyword>
<feature type="domain" description="Ketosynthase family 3 (KS3)" evidence="5">
    <location>
        <begin position="214"/>
        <end position="349"/>
    </location>
</feature>
<reference evidence="6 7" key="1">
    <citation type="submission" date="2014-04" db="EMBL/GenBank/DDBJ databases">
        <authorList>
            <consortium name="DOE Joint Genome Institute"/>
            <person name="Kuo A."/>
            <person name="Gay G."/>
            <person name="Dore J."/>
            <person name="Kohler A."/>
            <person name="Nagy L.G."/>
            <person name="Floudas D."/>
            <person name="Copeland A."/>
            <person name="Barry K.W."/>
            <person name="Cichocki N."/>
            <person name="Veneault-Fourrey C."/>
            <person name="LaButti K."/>
            <person name="Lindquist E.A."/>
            <person name="Lipzen A."/>
            <person name="Lundell T."/>
            <person name="Morin E."/>
            <person name="Murat C."/>
            <person name="Sun H."/>
            <person name="Tunlid A."/>
            <person name="Henrissat B."/>
            <person name="Grigoriev I.V."/>
            <person name="Hibbett D.S."/>
            <person name="Martin F."/>
            <person name="Nordberg H.P."/>
            <person name="Cantor M.N."/>
            <person name="Hua S.X."/>
        </authorList>
    </citation>
    <scope>NUCLEOTIDE SEQUENCE [LARGE SCALE GENOMIC DNA]</scope>
    <source>
        <strain evidence="7">h7</strain>
    </source>
</reference>
<accession>A0A0C3C555</accession>
<dbReference type="InterPro" id="IPR016039">
    <property type="entry name" value="Thiolase-like"/>
</dbReference>